<dbReference type="InterPro" id="IPR008991">
    <property type="entry name" value="Translation_prot_SH3-like_sf"/>
</dbReference>
<comment type="subcellular location">
    <subcellularLocation>
        <location evidence="2 11">Cytoplasm</location>
    </subcellularLocation>
</comment>
<dbReference type="InterPro" id="IPR020189">
    <property type="entry name" value="IF5A_C"/>
</dbReference>
<dbReference type="OrthoDB" id="23689at2157"/>
<dbReference type="PROSITE" id="PS00302">
    <property type="entry name" value="IF5A_HYPUSINE"/>
    <property type="match status" value="1"/>
</dbReference>
<comment type="function">
    <text evidence="1 11">Functions by promoting the formation of the first peptide bond.</text>
</comment>
<dbReference type="RefSeq" id="WP_067147266.1">
    <property type="nucleotide sequence ID" value="NZ_CP014265.1"/>
</dbReference>
<dbReference type="InterPro" id="IPR012340">
    <property type="entry name" value="NA-bd_OB-fold"/>
</dbReference>
<evidence type="ECO:0000256" key="10">
    <source>
        <dbReference type="ARBA" id="ARBA00032163"/>
    </source>
</evidence>
<organism evidence="13 15">
    <name type="scientific">Methanobrevibacter olleyae</name>
    <dbReference type="NCBI Taxonomy" id="294671"/>
    <lineage>
        <taxon>Archaea</taxon>
        <taxon>Methanobacteriati</taxon>
        <taxon>Methanobacteriota</taxon>
        <taxon>Methanomada group</taxon>
        <taxon>Methanobacteria</taxon>
        <taxon>Methanobacteriales</taxon>
        <taxon>Methanobacteriaceae</taxon>
        <taxon>Methanobrevibacter</taxon>
    </lineage>
</organism>
<feature type="modified residue" description="Hypusine" evidence="11">
    <location>
        <position position="36"/>
    </location>
</feature>
<reference evidence="15" key="2">
    <citation type="submission" date="2016-02" db="EMBL/GenBank/DDBJ databases">
        <title>The draft genome sequence of the rumen methanogen Methanobrevibacter olleyae YLM1.</title>
        <authorList>
            <consortium name="New Zealand Agricultural Greenhouse Gas Research Centre/Pastoral Greenhouse Gas Research Consortium"/>
            <person name="Kelly W.J."/>
            <person name="Li D."/>
            <person name="Lambie S.C."/>
            <person name="Attwood G.T."/>
            <person name="Altermann E."/>
            <person name="Leahy S.C."/>
        </authorList>
    </citation>
    <scope>NUCLEOTIDE SEQUENCE [LARGE SCALE GENOMIC DNA]</scope>
    <source>
        <strain evidence="15">YLM1</strain>
    </source>
</reference>
<name>A0A126R045_METOL</name>
<keyword evidence="8 11" id="KW-0385">Hypusine</keyword>
<dbReference type="PANTHER" id="PTHR11673">
    <property type="entry name" value="TRANSLATION INITIATION FACTOR 5A FAMILY MEMBER"/>
    <property type="match status" value="1"/>
</dbReference>
<dbReference type="SUPFAM" id="SSF50104">
    <property type="entry name" value="Translation proteins SH3-like domain"/>
    <property type="match status" value="1"/>
</dbReference>
<dbReference type="STRING" id="294671.YLM1_1196"/>
<dbReference type="SMART" id="SM01376">
    <property type="entry name" value="eIF-5a"/>
    <property type="match status" value="1"/>
</dbReference>
<proteinExistence type="inferred from homology"/>
<keyword evidence="7 11" id="KW-0648">Protein biosynthesis</keyword>
<reference evidence="14" key="4">
    <citation type="submission" date="2016-10" db="EMBL/GenBank/DDBJ databases">
        <authorList>
            <person name="de Groot N.N."/>
        </authorList>
    </citation>
    <scope>NUCLEOTIDE SEQUENCE [LARGE SCALE GENOMIC DNA]</scope>
    <source>
        <strain evidence="14">DSM 16632</strain>
    </source>
</reference>
<dbReference type="GO" id="GO:0005737">
    <property type="term" value="C:cytoplasm"/>
    <property type="evidence" value="ECO:0007669"/>
    <property type="project" value="UniProtKB-SubCell"/>
</dbReference>
<evidence type="ECO:0000256" key="11">
    <source>
        <dbReference type="HAMAP-Rule" id="MF_00085"/>
    </source>
</evidence>
<evidence type="ECO:0000259" key="12">
    <source>
        <dbReference type="SMART" id="SM01376"/>
    </source>
</evidence>
<dbReference type="Pfam" id="PF21485">
    <property type="entry name" value="IF5A-like_N"/>
    <property type="match status" value="1"/>
</dbReference>
<dbReference type="SUPFAM" id="SSF50249">
    <property type="entry name" value="Nucleic acid-binding proteins"/>
    <property type="match status" value="1"/>
</dbReference>
<evidence type="ECO:0000256" key="6">
    <source>
        <dbReference type="ARBA" id="ARBA00022540"/>
    </source>
</evidence>
<dbReference type="GO" id="GO:0045901">
    <property type="term" value="P:positive regulation of translational elongation"/>
    <property type="evidence" value="ECO:0007669"/>
    <property type="project" value="InterPro"/>
</dbReference>
<protein>
    <recommendedName>
        <fullName evidence="4 11">Translation initiation factor 5A</fullName>
    </recommendedName>
    <alternativeName>
        <fullName evidence="10 11">Hypusine-containing protein</fullName>
    </alternativeName>
    <alternativeName>
        <fullName evidence="9 11">eIF-5A</fullName>
    </alternativeName>
</protein>
<dbReference type="NCBIfam" id="NF003076">
    <property type="entry name" value="PRK03999.1"/>
    <property type="match status" value="1"/>
</dbReference>
<dbReference type="PATRIC" id="fig|294671.3.peg.1248"/>
<dbReference type="CDD" id="cd04467">
    <property type="entry name" value="S1_aIF5A"/>
    <property type="match status" value="1"/>
</dbReference>
<dbReference type="KEGG" id="mol:YLM1_1196"/>
<dbReference type="GO" id="GO:0043022">
    <property type="term" value="F:ribosome binding"/>
    <property type="evidence" value="ECO:0007669"/>
    <property type="project" value="InterPro"/>
</dbReference>
<dbReference type="Gene3D" id="2.30.30.30">
    <property type="match status" value="1"/>
</dbReference>
<dbReference type="Proteomes" id="UP000183442">
    <property type="component" value="Unassembled WGS sequence"/>
</dbReference>
<sequence length="135" mass="14704">MSTKVVELKTVKVGKYIVLDGEASKVTSLTTSSPGKHGAAKARLEAVGIFDGQKRSLVKPVDTKVEVPILDKRIGQILAIMGDQVQIMDLESYETFELPIPAEFDDEIRAAVGTDLGVEYIIALGNMKIMRTKKV</sequence>
<dbReference type="GeneID" id="28489502"/>
<evidence type="ECO:0000256" key="5">
    <source>
        <dbReference type="ARBA" id="ARBA00022490"/>
    </source>
</evidence>
<evidence type="ECO:0000256" key="8">
    <source>
        <dbReference type="ARBA" id="ARBA00023071"/>
    </source>
</evidence>
<dbReference type="NCBIfam" id="TIGR00037">
    <property type="entry name" value="eIF_5A"/>
    <property type="match status" value="1"/>
</dbReference>
<dbReference type="InterPro" id="IPR014722">
    <property type="entry name" value="Rib_uL2_dom2"/>
</dbReference>
<dbReference type="Proteomes" id="UP000066376">
    <property type="component" value="Chromosome"/>
</dbReference>
<evidence type="ECO:0000256" key="4">
    <source>
        <dbReference type="ARBA" id="ARBA00016327"/>
    </source>
</evidence>
<evidence type="ECO:0000313" key="15">
    <source>
        <dbReference type="Proteomes" id="UP000066376"/>
    </source>
</evidence>
<dbReference type="EMBL" id="FOTL01000020">
    <property type="protein sequence ID" value="SFL58809.1"/>
    <property type="molecule type" value="Genomic_DNA"/>
</dbReference>
<feature type="domain" description="Translation initiation factor 5A C-terminal" evidence="12">
    <location>
        <begin position="69"/>
        <end position="133"/>
    </location>
</feature>
<dbReference type="PIRSF" id="PIRSF003025">
    <property type="entry name" value="eIF5A"/>
    <property type="match status" value="1"/>
</dbReference>
<evidence type="ECO:0000256" key="9">
    <source>
        <dbReference type="ARBA" id="ARBA00032030"/>
    </source>
</evidence>
<evidence type="ECO:0000313" key="16">
    <source>
        <dbReference type="Proteomes" id="UP000183442"/>
    </source>
</evidence>
<dbReference type="Gene3D" id="2.40.50.140">
    <property type="entry name" value="Nucleic acid-binding proteins"/>
    <property type="match status" value="1"/>
</dbReference>
<evidence type="ECO:0000256" key="7">
    <source>
        <dbReference type="ARBA" id="ARBA00022917"/>
    </source>
</evidence>
<dbReference type="GO" id="GO:0003723">
    <property type="term" value="F:RNA binding"/>
    <property type="evidence" value="ECO:0007669"/>
    <property type="project" value="InterPro"/>
</dbReference>
<dbReference type="InterPro" id="IPR001884">
    <property type="entry name" value="IF5A-like"/>
</dbReference>
<evidence type="ECO:0000256" key="1">
    <source>
        <dbReference type="ARBA" id="ARBA00003980"/>
    </source>
</evidence>
<dbReference type="Pfam" id="PF01287">
    <property type="entry name" value="eIF-5a"/>
    <property type="match status" value="1"/>
</dbReference>
<dbReference type="EMBL" id="CP014265">
    <property type="protein sequence ID" value="AMK15753.1"/>
    <property type="molecule type" value="Genomic_DNA"/>
</dbReference>
<dbReference type="GO" id="GO:0003746">
    <property type="term" value="F:translation elongation factor activity"/>
    <property type="evidence" value="ECO:0007669"/>
    <property type="project" value="InterPro"/>
</dbReference>
<accession>A0A126R045</accession>
<dbReference type="InterPro" id="IPR022847">
    <property type="entry name" value="Transl_elong_IF5A_arc"/>
</dbReference>
<gene>
    <name evidence="11" type="primary">eif5a</name>
    <name evidence="14" type="ORF">SAMN02910297_01279</name>
    <name evidence="13" type="ORF">YLM1_1196</name>
</gene>
<dbReference type="InterPro" id="IPR019769">
    <property type="entry name" value="Trans_elong_IF5A_hypusine_site"/>
</dbReference>
<dbReference type="AlphaFoldDB" id="A0A126R045"/>
<keyword evidence="5 11" id="KW-0963">Cytoplasm</keyword>
<evidence type="ECO:0000256" key="2">
    <source>
        <dbReference type="ARBA" id="ARBA00004496"/>
    </source>
</evidence>
<dbReference type="HAMAP" id="MF_00085">
    <property type="entry name" value="eIF_5A"/>
    <property type="match status" value="1"/>
</dbReference>
<evidence type="ECO:0000313" key="14">
    <source>
        <dbReference type="EMBL" id="SFL58809.1"/>
    </source>
</evidence>
<dbReference type="GO" id="GO:0045905">
    <property type="term" value="P:positive regulation of translational termination"/>
    <property type="evidence" value="ECO:0007669"/>
    <property type="project" value="InterPro"/>
</dbReference>
<reference evidence="13 15" key="1">
    <citation type="journal article" date="2016" name="Genome Announc.">
        <title>Draft Genome Sequence of the Rumen Methanogen Methanobrevibacter olleyae YLM1.</title>
        <authorList>
            <person name="Kelly W.J."/>
            <person name="Li D."/>
            <person name="Lambie S.C."/>
            <person name="Cox F."/>
            <person name="Attwood G.T."/>
            <person name="Altermann E."/>
            <person name="Leahy S.C."/>
        </authorList>
    </citation>
    <scope>NUCLEOTIDE SEQUENCE [LARGE SCALE GENOMIC DNA]</scope>
    <source>
        <strain evidence="13 15">YLM1</strain>
    </source>
</reference>
<evidence type="ECO:0000313" key="13">
    <source>
        <dbReference type="EMBL" id="AMK15753.1"/>
    </source>
</evidence>
<keyword evidence="6 11" id="KW-0396">Initiation factor</keyword>
<reference evidence="16" key="3">
    <citation type="submission" date="2016-10" db="EMBL/GenBank/DDBJ databases">
        <authorList>
            <person name="Varghese N."/>
        </authorList>
    </citation>
    <scope>NUCLEOTIDE SEQUENCE [LARGE SCALE GENOMIC DNA]</scope>
    <source>
        <strain evidence="16">DSM 16632</strain>
    </source>
</reference>
<comment type="similarity">
    <text evidence="3 11">Belongs to the eIF-5A family.</text>
</comment>
<keyword evidence="15" id="KW-1185">Reference proteome</keyword>
<dbReference type="GO" id="GO:0003743">
    <property type="term" value="F:translation initiation factor activity"/>
    <property type="evidence" value="ECO:0007669"/>
    <property type="project" value="UniProtKB-UniRule"/>
</dbReference>
<dbReference type="InterPro" id="IPR048670">
    <property type="entry name" value="IF5A-like_N"/>
</dbReference>
<evidence type="ECO:0000256" key="3">
    <source>
        <dbReference type="ARBA" id="ARBA00006016"/>
    </source>
</evidence>